<dbReference type="AlphaFoldDB" id="A0A1J1J763"/>
<dbReference type="Pfam" id="PF00014">
    <property type="entry name" value="Kunitz_BPTI"/>
    <property type="match status" value="1"/>
</dbReference>
<dbReference type="PANTHER" id="PTHR47248">
    <property type="entry name" value="PROTEIN CBG06772"/>
    <property type="match status" value="1"/>
</dbReference>
<evidence type="ECO:0000313" key="4">
    <source>
        <dbReference type="EMBL" id="CRL08232.1"/>
    </source>
</evidence>
<evidence type="ECO:0000313" key="5">
    <source>
        <dbReference type="Proteomes" id="UP000183832"/>
    </source>
</evidence>
<dbReference type="SUPFAM" id="SSF57362">
    <property type="entry name" value="BPTI-like"/>
    <property type="match status" value="1"/>
</dbReference>
<organism evidence="4 5">
    <name type="scientific">Clunio marinus</name>
    <dbReference type="NCBI Taxonomy" id="568069"/>
    <lineage>
        <taxon>Eukaryota</taxon>
        <taxon>Metazoa</taxon>
        <taxon>Ecdysozoa</taxon>
        <taxon>Arthropoda</taxon>
        <taxon>Hexapoda</taxon>
        <taxon>Insecta</taxon>
        <taxon>Pterygota</taxon>
        <taxon>Neoptera</taxon>
        <taxon>Endopterygota</taxon>
        <taxon>Diptera</taxon>
        <taxon>Nematocera</taxon>
        <taxon>Chironomoidea</taxon>
        <taxon>Chironomidae</taxon>
        <taxon>Clunio</taxon>
    </lineage>
</organism>
<evidence type="ECO:0000259" key="3">
    <source>
        <dbReference type="PROSITE" id="PS50279"/>
    </source>
</evidence>
<dbReference type="EMBL" id="CVRI01000074">
    <property type="protein sequence ID" value="CRL08232.1"/>
    <property type="molecule type" value="Genomic_DNA"/>
</dbReference>
<feature type="chain" id="PRO_5012181856" evidence="2">
    <location>
        <begin position="20"/>
        <end position="108"/>
    </location>
</feature>
<dbReference type="InterPro" id="IPR036880">
    <property type="entry name" value="Kunitz_BPTI_sf"/>
</dbReference>
<dbReference type="PROSITE" id="PS00280">
    <property type="entry name" value="BPTI_KUNITZ_1"/>
    <property type="match status" value="1"/>
</dbReference>
<dbReference type="InterPro" id="IPR052861">
    <property type="entry name" value="BPTI/Kunitz_domain"/>
</dbReference>
<dbReference type="Proteomes" id="UP000183832">
    <property type="component" value="Unassembled WGS sequence"/>
</dbReference>
<dbReference type="OrthoDB" id="4473401at2759"/>
<feature type="domain" description="BPTI/Kunitz inhibitor" evidence="3">
    <location>
        <begin position="27"/>
        <end position="80"/>
    </location>
</feature>
<keyword evidence="5" id="KW-1185">Reference proteome</keyword>
<name>A0A1J1J763_9DIPT</name>
<dbReference type="Gene3D" id="4.10.410.10">
    <property type="entry name" value="Pancreatic trypsin inhibitor Kunitz domain"/>
    <property type="match status" value="1"/>
</dbReference>
<gene>
    <name evidence="4" type="ORF">CLUMA_CG020829</name>
</gene>
<dbReference type="InterPro" id="IPR020901">
    <property type="entry name" value="Prtase_inh_Kunz-CS"/>
</dbReference>
<dbReference type="SMART" id="SM00131">
    <property type="entry name" value="KU"/>
    <property type="match status" value="1"/>
</dbReference>
<evidence type="ECO:0000256" key="1">
    <source>
        <dbReference type="SAM" id="MobiDB-lite"/>
    </source>
</evidence>
<feature type="signal peptide" evidence="2">
    <location>
        <begin position="1"/>
        <end position="19"/>
    </location>
</feature>
<dbReference type="CDD" id="cd22593">
    <property type="entry name" value="Kunitz_conkunitzin"/>
    <property type="match status" value="1"/>
</dbReference>
<evidence type="ECO:0000256" key="2">
    <source>
        <dbReference type="SAM" id="SignalP"/>
    </source>
</evidence>
<dbReference type="InterPro" id="IPR002223">
    <property type="entry name" value="Kunitz_BPTI"/>
</dbReference>
<accession>A0A1J1J763</accession>
<dbReference type="PROSITE" id="PS50279">
    <property type="entry name" value="BPTI_KUNITZ_2"/>
    <property type="match status" value="1"/>
</dbReference>
<keyword evidence="2" id="KW-0732">Signal</keyword>
<proteinExistence type="predicted"/>
<reference evidence="4 5" key="1">
    <citation type="submission" date="2015-04" db="EMBL/GenBank/DDBJ databases">
        <authorList>
            <person name="Syromyatnikov M.Y."/>
            <person name="Popov V.N."/>
        </authorList>
    </citation>
    <scope>NUCLEOTIDE SEQUENCE [LARGE SCALE GENOMIC DNA]</scope>
</reference>
<sequence>MKAFLGISVILSLIVVIKCGSDPFARCDLPLNEGFSCDGGVPETRFYYNSLGGFCLSFEYLGCGGNDNSFVSSTFCETFCITQGDARDPSASMPSDFSMGSEEVPEYN</sequence>
<dbReference type="PANTHER" id="PTHR47248:SF7">
    <property type="entry name" value="BPTI_KUNITZ INHIBITOR DOMAIN-CONTAINING PROTEIN"/>
    <property type="match status" value="1"/>
</dbReference>
<feature type="region of interest" description="Disordered" evidence="1">
    <location>
        <begin position="85"/>
        <end position="108"/>
    </location>
</feature>
<dbReference type="STRING" id="568069.A0A1J1J763"/>
<dbReference type="GO" id="GO:0004867">
    <property type="term" value="F:serine-type endopeptidase inhibitor activity"/>
    <property type="evidence" value="ECO:0007669"/>
    <property type="project" value="InterPro"/>
</dbReference>
<protein>
    <submittedName>
        <fullName evidence="4">CLUMA_CG020829, isoform A</fullName>
    </submittedName>
</protein>